<evidence type="ECO:0000256" key="6">
    <source>
        <dbReference type="ARBA" id="ARBA00023288"/>
    </source>
</evidence>
<feature type="compositionally biased region" description="Low complexity" evidence="9">
    <location>
        <begin position="28"/>
        <end position="42"/>
    </location>
</feature>
<dbReference type="InterPro" id="IPR006690">
    <property type="entry name" value="OMPA-like_CS"/>
</dbReference>
<dbReference type="InterPro" id="IPR006665">
    <property type="entry name" value="OmpA-like"/>
</dbReference>
<keyword evidence="7 8" id="KW-0131">Cell cycle</keyword>
<keyword evidence="13" id="KW-1185">Reference proteome</keyword>
<comment type="function">
    <text evidence="8">Part of the Tol-Pal system, which plays a role in outer membrane invagination during cell division and is important for maintaining outer membrane integrity.</text>
</comment>
<dbReference type="PANTHER" id="PTHR30329:SF21">
    <property type="entry name" value="LIPOPROTEIN YIAD-RELATED"/>
    <property type="match status" value="1"/>
</dbReference>
<evidence type="ECO:0000256" key="4">
    <source>
        <dbReference type="ARBA" id="ARBA00023139"/>
    </source>
</evidence>
<dbReference type="Pfam" id="PF00691">
    <property type="entry name" value="OmpA"/>
    <property type="match status" value="1"/>
</dbReference>
<dbReference type="PROSITE" id="PS51123">
    <property type="entry name" value="OMPA_2"/>
    <property type="match status" value="1"/>
</dbReference>
<keyword evidence="5 8" id="KW-0998">Cell outer membrane</keyword>
<dbReference type="InterPro" id="IPR014169">
    <property type="entry name" value="Pal_lipo_C"/>
</dbReference>
<comment type="caution">
    <text evidence="12">The sequence shown here is derived from an EMBL/GenBank/DDBJ whole genome shotgun (WGS) entry which is preliminary data.</text>
</comment>
<keyword evidence="6 8" id="KW-0449">Lipoprotein</keyword>
<gene>
    <name evidence="8" type="primary">pal</name>
    <name evidence="12" type="ORF">DFR38_10389</name>
</gene>
<organism evidence="12 13">
    <name type="scientific">Aquitalea magnusonii</name>
    <dbReference type="NCBI Taxonomy" id="332411"/>
    <lineage>
        <taxon>Bacteria</taxon>
        <taxon>Pseudomonadati</taxon>
        <taxon>Pseudomonadota</taxon>
        <taxon>Betaproteobacteria</taxon>
        <taxon>Neisseriales</taxon>
        <taxon>Chromobacteriaceae</taxon>
        <taxon>Aquitalea</taxon>
    </lineage>
</organism>
<keyword evidence="4 8" id="KW-0564">Palmitate</keyword>
<dbReference type="GO" id="GO:0051301">
    <property type="term" value="P:cell division"/>
    <property type="evidence" value="ECO:0007669"/>
    <property type="project" value="UniProtKB-UniRule"/>
</dbReference>
<dbReference type="InterPro" id="IPR036737">
    <property type="entry name" value="OmpA-like_sf"/>
</dbReference>
<dbReference type="AlphaFoldDB" id="A0A318JH56"/>
<accession>A0A318JH56</accession>
<keyword evidence="2 8" id="KW-0732">Signal</keyword>
<dbReference type="EMBL" id="QJKC01000003">
    <property type="protein sequence ID" value="PXX49909.1"/>
    <property type="molecule type" value="Genomic_DNA"/>
</dbReference>
<keyword evidence="3 8" id="KW-0472">Membrane</keyword>
<comment type="subunit">
    <text evidence="8">The Tol-Pal system is composed of five core proteins: the inner membrane proteins TolA, TolQ and TolR, the periplasmic protein TolB and the outer membrane protein Pal. They form a network linking the inner and outer membranes and the peptidoglycan layer.</text>
</comment>
<feature type="region of interest" description="Disordered" evidence="9">
    <location>
        <begin position="27"/>
        <end position="65"/>
    </location>
</feature>
<feature type="chain" id="PRO_5016414777" description="Peptidoglycan-associated lipoprotein" evidence="10">
    <location>
        <begin position="21"/>
        <end position="176"/>
    </location>
</feature>
<dbReference type="OrthoDB" id="9809164at2"/>
<evidence type="ECO:0000256" key="10">
    <source>
        <dbReference type="SAM" id="SignalP"/>
    </source>
</evidence>
<dbReference type="SUPFAM" id="SSF103088">
    <property type="entry name" value="OmpA-like"/>
    <property type="match status" value="1"/>
</dbReference>
<dbReference type="InterPro" id="IPR050330">
    <property type="entry name" value="Bact_OuterMem_StrucFunc"/>
</dbReference>
<dbReference type="Gene3D" id="3.30.1330.60">
    <property type="entry name" value="OmpA-like domain"/>
    <property type="match status" value="1"/>
</dbReference>
<dbReference type="PRINTS" id="PR01021">
    <property type="entry name" value="OMPADOMAIN"/>
</dbReference>
<evidence type="ECO:0000256" key="8">
    <source>
        <dbReference type="HAMAP-Rule" id="MF_02204"/>
    </source>
</evidence>
<sequence>MNWKQLVLGTATVTLLAACASTKPAPVAPAGNNGAASSQATAPVDTGSSNQGNLSADPLHDPHSPLAKRSVYFDFDSSTVKSSDKPTVEAHAGYLKDHADRKVIIQGNTDSRGSREYNLGLGQRRAEGVKRSLEVLGVKESQVEAVSLGKEKPKATGNTEADFAENRRADILYNGE</sequence>
<dbReference type="InterPro" id="IPR039001">
    <property type="entry name" value="Pal"/>
</dbReference>
<evidence type="ECO:0000256" key="7">
    <source>
        <dbReference type="ARBA" id="ARBA00023306"/>
    </source>
</evidence>
<feature type="domain" description="OmpA-like" evidence="11">
    <location>
        <begin position="60"/>
        <end position="176"/>
    </location>
</feature>
<protein>
    <recommendedName>
        <fullName evidence="8">Peptidoglycan-associated lipoprotein</fullName>
        <shortName evidence="8">PAL</shortName>
    </recommendedName>
</protein>
<evidence type="ECO:0000259" key="11">
    <source>
        <dbReference type="PROSITE" id="PS51123"/>
    </source>
</evidence>
<dbReference type="InterPro" id="IPR006664">
    <property type="entry name" value="OMP_bac"/>
</dbReference>
<dbReference type="CDD" id="cd07185">
    <property type="entry name" value="OmpA_C-like"/>
    <property type="match status" value="1"/>
</dbReference>
<dbReference type="HAMAP" id="MF_02204">
    <property type="entry name" value="Pal"/>
    <property type="match status" value="1"/>
</dbReference>
<evidence type="ECO:0000256" key="2">
    <source>
        <dbReference type="ARBA" id="ARBA00022729"/>
    </source>
</evidence>
<keyword evidence="1 8" id="KW-0132">Cell division</keyword>
<evidence type="ECO:0000256" key="1">
    <source>
        <dbReference type="ARBA" id="ARBA00022618"/>
    </source>
</evidence>
<comment type="similarity">
    <text evidence="8">Belongs to the Pal lipoprotein family.</text>
</comment>
<feature type="signal peptide" evidence="10">
    <location>
        <begin position="1"/>
        <end position="20"/>
    </location>
</feature>
<dbReference type="NCBIfam" id="TIGR02802">
    <property type="entry name" value="Pal_lipo"/>
    <property type="match status" value="1"/>
</dbReference>
<evidence type="ECO:0000313" key="13">
    <source>
        <dbReference type="Proteomes" id="UP000248395"/>
    </source>
</evidence>
<dbReference type="RefSeq" id="WP_059287503.1">
    <property type="nucleotide sequence ID" value="NZ_LNQU01000243.1"/>
</dbReference>
<proteinExistence type="inferred from homology"/>
<reference evidence="12 13" key="1">
    <citation type="submission" date="2018-05" db="EMBL/GenBank/DDBJ databases">
        <title>Genomic Encyclopedia of Type Strains, Phase IV (KMG-IV): sequencing the most valuable type-strain genomes for metagenomic binning, comparative biology and taxonomic classification.</title>
        <authorList>
            <person name="Goeker M."/>
        </authorList>
    </citation>
    <scope>NUCLEOTIDE SEQUENCE [LARGE SCALE GENOMIC DNA]</scope>
    <source>
        <strain evidence="12 13">DSM 25134</strain>
    </source>
</reference>
<evidence type="ECO:0000313" key="12">
    <source>
        <dbReference type="EMBL" id="PXX49909.1"/>
    </source>
</evidence>
<name>A0A318JH56_9NEIS</name>
<dbReference type="PROSITE" id="PS51257">
    <property type="entry name" value="PROKAR_LIPOPROTEIN"/>
    <property type="match status" value="1"/>
</dbReference>
<dbReference type="PANTHER" id="PTHR30329">
    <property type="entry name" value="STATOR ELEMENT OF FLAGELLAR MOTOR COMPLEX"/>
    <property type="match status" value="1"/>
</dbReference>
<dbReference type="PROSITE" id="PS01068">
    <property type="entry name" value="OMPA_1"/>
    <property type="match status" value="1"/>
</dbReference>
<dbReference type="GO" id="GO:0009279">
    <property type="term" value="C:cell outer membrane"/>
    <property type="evidence" value="ECO:0007669"/>
    <property type="project" value="UniProtKB-SubCell"/>
</dbReference>
<comment type="subcellular location">
    <subcellularLocation>
        <location evidence="8">Cell outer membrane</location>
        <topology evidence="8">Lipid-anchor</topology>
    </subcellularLocation>
</comment>
<evidence type="ECO:0000256" key="5">
    <source>
        <dbReference type="ARBA" id="ARBA00023237"/>
    </source>
</evidence>
<dbReference type="Proteomes" id="UP000248395">
    <property type="component" value="Unassembled WGS sequence"/>
</dbReference>
<evidence type="ECO:0000256" key="9">
    <source>
        <dbReference type="SAM" id="MobiDB-lite"/>
    </source>
</evidence>
<evidence type="ECO:0000256" key="3">
    <source>
        <dbReference type="ARBA" id="ARBA00023136"/>
    </source>
</evidence>